<evidence type="ECO:0000313" key="3">
    <source>
        <dbReference type="Proteomes" id="UP000299102"/>
    </source>
</evidence>
<dbReference type="Proteomes" id="UP000299102">
    <property type="component" value="Unassembled WGS sequence"/>
</dbReference>
<dbReference type="EMBL" id="BGZK01003337">
    <property type="protein sequence ID" value="GBP00188.1"/>
    <property type="molecule type" value="Genomic_DNA"/>
</dbReference>
<dbReference type="AlphaFoldDB" id="A0A4C1SG92"/>
<proteinExistence type="predicted"/>
<feature type="region of interest" description="Disordered" evidence="1">
    <location>
        <begin position="89"/>
        <end position="139"/>
    </location>
</feature>
<sequence length="139" mass="15432">MPRRPLQETSRACHAPSALTRRPAVLAHTTHAYGREGGKTFYPPRRGKQKKIPFTFYNTNSYITARWSRSAYRSLVRLCVSGSSTIIMPPKTSGKAAKKSGKAQKNISKSDKKEEARGGELRHLHLQGAQAGPSGHRYI</sequence>
<accession>A0A4C1SG92</accession>
<name>A0A4C1SG92_EUMVA</name>
<reference evidence="2 3" key="1">
    <citation type="journal article" date="2019" name="Commun. Biol.">
        <title>The bagworm genome reveals a unique fibroin gene that provides high tensile strength.</title>
        <authorList>
            <person name="Kono N."/>
            <person name="Nakamura H."/>
            <person name="Ohtoshi R."/>
            <person name="Tomita M."/>
            <person name="Numata K."/>
            <person name="Arakawa K."/>
        </authorList>
    </citation>
    <scope>NUCLEOTIDE SEQUENCE [LARGE SCALE GENOMIC DNA]</scope>
</reference>
<keyword evidence="3" id="KW-1185">Reference proteome</keyword>
<organism evidence="2 3">
    <name type="scientific">Eumeta variegata</name>
    <name type="common">Bagworm moth</name>
    <name type="synonym">Eumeta japonica</name>
    <dbReference type="NCBI Taxonomy" id="151549"/>
    <lineage>
        <taxon>Eukaryota</taxon>
        <taxon>Metazoa</taxon>
        <taxon>Ecdysozoa</taxon>
        <taxon>Arthropoda</taxon>
        <taxon>Hexapoda</taxon>
        <taxon>Insecta</taxon>
        <taxon>Pterygota</taxon>
        <taxon>Neoptera</taxon>
        <taxon>Endopterygota</taxon>
        <taxon>Lepidoptera</taxon>
        <taxon>Glossata</taxon>
        <taxon>Ditrysia</taxon>
        <taxon>Tineoidea</taxon>
        <taxon>Psychidae</taxon>
        <taxon>Oiketicinae</taxon>
        <taxon>Eumeta</taxon>
    </lineage>
</organism>
<feature type="compositionally biased region" description="Basic and acidic residues" evidence="1">
    <location>
        <begin position="108"/>
        <end position="123"/>
    </location>
</feature>
<comment type="caution">
    <text evidence="2">The sequence shown here is derived from an EMBL/GenBank/DDBJ whole genome shotgun (WGS) entry which is preliminary data.</text>
</comment>
<protein>
    <submittedName>
        <fullName evidence="2">Uncharacterized protein</fullName>
    </submittedName>
</protein>
<evidence type="ECO:0000256" key="1">
    <source>
        <dbReference type="SAM" id="MobiDB-lite"/>
    </source>
</evidence>
<gene>
    <name evidence="2" type="ORF">EVAR_62513_1</name>
</gene>
<evidence type="ECO:0000313" key="2">
    <source>
        <dbReference type="EMBL" id="GBP00188.1"/>
    </source>
</evidence>